<protein>
    <submittedName>
        <fullName evidence="3">HflX family GTPase</fullName>
    </submittedName>
</protein>
<gene>
    <name evidence="3" type="ORF">ACFQEU_06045</name>
</gene>
<feature type="region of interest" description="Disordered" evidence="1">
    <location>
        <begin position="1"/>
        <end position="71"/>
    </location>
</feature>
<dbReference type="Pfam" id="PF13167">
    <property type="entry name" value="GTP-bdg_N"/>
    <property type="match status" value="1"/>
</dbReference>
<feature type="non-terminal residue" evidence="3">
    <location>
        <position position="148"/>
    </location>
</feature>
<feature type="compositionally biased region" description="Basic and acidic residues" evidence="1">
    <location>
        <begin position="47"/>
        <end position="58"/>
    </location>
</feature>
<dbReference type="InterPro" id="IPR042108">
    <property type="entry name" value="GTPase_HflX_N_sf"/>
</dbReference>
<dbReference type="Proteomes" id="UP001596442">
    <property type="component" value="Unassembled WGS sequence"/>
</dbReference>
<evidence type="ECO:0000259" key="2">
    <source>
        <dbReference type="Pfam" id="PF13167"/>
    </source>
</evidence>
<dbReference type="EMBL" id="JBHSWW010000057">
    <property type="protein sequence ID" value="MFC6753029.1"/>
    <property type="molecule type" value="Genomic_DNA"/>
</dbReference>
<dbReference type="Gene3D" id="3.40.50.11060">
    <property type="entry name" value="GTPase HflX, N-terminal domain"/>
    <property type="match status" value="1"/>
</dbReference>
<name>A0ABD5S9E8_9EURY</name>
<dbReference type="InterPro" id="IPR025121">
    <property type="entry name" value="GTPase_HflX_N"/>
</dbReference>
<organism evidence="3 4">
    <name type="scientific">Halorubrum tibetense</name>
    <dbReference type="NCBI Taxonomy" id="175631"/>
    <lineage>
        <taxon>Archaea</taxon>
        <taxon>Methanobacteriati</taxon>
        <taxon>Methanobacteriota</taxon>
        <taxon>Stenosarchaea group</taxon>
        <taxon>Halobacteria</taxon>
        <taxon>Halobacteriales</taxon>
        <taxon>Haloferacaceae</taxon>
        <taxon>Halorubrum</taxon>
    </lineage>
</organism>
<evidence type="ECO:0000256" key="1">
    <source>
        <dbReference type="SAM" id="MobiDB-lite"/>
    </source>
</evidence>
<evidence type="ECO:0000313" key="4">
    <source>
        <dbReference type="Proteomes" id="UP001596442"/>
    </source>
</evidence>
<evidence type="ECO:0000313" key="3">
    <source>
        <dbReference type="EMBL" id="MFC6753029.1"/>
    </source>
</evidence>
<sequence length="148" mass="15577">MSRDDTNSTNTGEPNSTNTGEPNSTNTGEPNSTNTGEPNSTNAATRTDTDPAPRDAHGRRAVIAARDRDATPDTTEIRGLAVATGYTVVGEITQRRREDPTYGLGRGAAEDLMRLVAERDADAVIYDGELSPGQTYSLGELLPAGVAV</sequence>
<proteinExistence type="predicted"/>
<dbReference type="AlphaFoldDB" id="A0ABD5S9E8"/>
<comment type="caution">
    <text evidence="3">The sequence shown here is derived from an EMBL/GenBank/DDBJ whole genome shotgun (WGS) entry which is preliminary data.</text>
</comment>
<keyword evidence="4" id="KW-1185">Reference proteome</keyword>
<feature type="domain" description="GTPase HflX N-terminal" evidence="2">
    <location>
        <begin position="74"/>
        <end position="143"/>
    </location>
</feature>
<reference evidence="3 4" key="1">
    <citation type="journal article" date="2019" name="Int. J. Syst. Evol. Microbiol.">
        <title>The Global Catalogue of Microorganisms (GCM) 10K type strain sequencing project: providing services to taxonomists for standard genome sequencing and annotation.</title>
        <authorList>
            <consortium name="The Broad Institute Genomics Platform"/>
            <consortium name="The Broad Institute Genome Sequencing Center for Infectious Disease"/>
            <person name="Wu L."/>
            <person name="Ma J."/>
        </authorList>
    </citation>
    <scope>NUCLEOTIDE SEQUENCE [LARGE SCALE GENOMIC DNA]</scope>
    <source>
        <strain evidence="3 4">CGMCC 1.3239</strain>
    </source>
</reference>
<accession>A0ABD5S9E8</accession>
<feature type="compositionally biased region" description="Polar residues" evidence="1">
    <location>
        <begin position="7"/>
        <end position="46"/>
    </location>
</feature>